<dbReference type="SUPFAM" id="SSF55073">
    <property type="entry name" value="Nucleotide cyclase"/>
    <property type="match status" value="1"/>
</dbReference>
<reference evidence="1" key="1">
    <citation type="submission" date="2016-10" db="EMBL/GenBank/DDBJ databases">
        <title>Sequence of Gallionella enrichment culture.</title>
        <authorList>
            <person name="Poehlein A."/>
            <person name="Muehling M."/>
            <person name="Daniel R."/>
        </authorList>
    </citation>
    <scope>NUCLEOTIDE SEQUENCE</scope>
</reference>
<evidence type="ECO:0008006" key="2">
    <source>
        <dbReference type="Google" id="ProtNLM"/>
    </source>
</evidence>
<gene>
    <name evidence="1" type="ORF">GALL_491610</name>
</gene>
<comment type="caution">
    <text evidence="1">The sequence shown here is derived from an EMBL/GenBank/DDBJ whole genome shotgun (WGS) entry which is preliminary data.</text>
</comment>
<dbReference type="AlphaFoldDB" id="A0A1J5PD27"/>
<protein>
    <recommendedName>
        <fullName evidence="2">GGDEF domain-containing protein</fullName>
    </recommendedName>
</protein>
<dbReference type="Gene3D" id="3.30.70.270">
    <property type="match status" value="1"/>
</dbReference>
<organism evidence="1">
    <name type="scientific">mine drainage metagenome</name>
    <dbReference type="NCBI Taxonomy" id="410659"/>
    <lineage>
        <taxon>unclassified sequences</taxon>
        <taxon>metagenomes</taxon>
        <taxon>ecological metagenomes</taxon>
    </lineage>
</organism>
<dbReference type="InterPro" id="IPR043128">
    <property type="entry name" value="Rev_trsase/Diguanyl_cyclase"/>
</dbReference>
<evidence type="ECO:0000313" key="1">
    <source>
        <dbReference type="EMBL" id="OIQ69238.1"/>
    </source>
</evidence>
<proteinExistence type="predicted"/>
<dbReference type="InterPro" id="IPR029787">
    <property type="entry name" value="Nucleotide_cyclase"/>
</dbReference>
<sequence length="51" mass="5834">MLWQCPISMGITLYPDDNVDAQGLLRHAERALGEVKANKAQRERFWGVYGQ</sequence>
<dbReference type="EMBL" id="MLJW01004840">
    <property type="protein sequence ID" value="OIQ69238.1"/>
    <property type="molecule type" value="Genomic_DNA"/>
</dbReference>
<name>A0A1J5PD27_9ZZZZ</name>
<accession>A0A1J5PD27</accession>